<dbReference type="CDD" id="cd17748">
    <property type="entry name" value="BRCT_DNA_ligase_like"/>
    <property type="match status" value="1"/>
</dbReference>
<feature type="binding site" evidence="11">
    <location>
        <position position="115"/>
    </location>
    <ligand>
        <name>NAD(+)</name>
        <dbReference type="ChEBI" id="CHEBI:57540"/>
    </ligand>
</feature>
<keyword evidence="2 11" id="KW-0436">Ligase</keyword>
<dbReference type="HOGENOM" id="CLU_007764_2_0_7"/>
<comment type="similarity">
    <text evidence="11">Belongs to the NAD-dependent DNA ligase family. LigA subfamily.</text>
</comment>
<dbReference type="NCBIfam" id="TIGR00575">
    <property type="entry name" value="dnlj"/>
    <property type="match status" value="1"/>
</dbReference>
<dbReference type="Gene3D" id="2.40.50.140">
    <property type="entry name" value="Nucleic acid-binding proteins"/>
    <property type="match status" value="1"/>
</dbReference>
<feature type="domain" description="BRCT" evidence="12">
    <location>
        <begin position="549"/>
        <end position="628"/>
    </location>
</feature>
<proteinExistence type="inferred from homology"/>
<evidence type="ECO:0000256" key="3">
    <source>
        <dbReference type="ARBA" id="ARBA00022705"/>
    </source>
</evidence>
<dbReference type="GO" id="GO:0006260">
    <property type="term" value="P:DNA replication"/>
    <property type="evidence" value="ECO:0007669"/>
    <property type="project" value="UniProtKB-KW"/>
</dbReference>
<dbReference type="HAMAP" id="MF_01588">
    <property type="entry name" value="DNA_ligase_A"/>
    <property type="match status" value="1"/>
</dbReference>
<evidence type="ECO:0000256" key="8">
    <source>
        <dbReference type="ARBA" id="ARBA00023027"/>
    </source>
</evidence>
<dbReference type="InterPro" id="IPR013839">
    <property type="entry name" value="DNAligase_adenylation"/>
</dbReference>
<accession>E1X1K2</accession>
<dbReference type="InterPro" id="IPR001679">
    <property type="entry name" value="DNA_ligase"/>
</dbReference>
<evidence type="ECO:0000256" key="1">
    <source>
        <dbReference type="ARBA" id="ARBA00004067"/>
    </source>
</evidence>
<comment type="catalytic activity">
    <reaction evidence="10 11">
        <text>NAD(+) + (deoxyribonucleotide)n-3'-hydroxyl + 5'-phospho-(deoxyribonucleotide)m = (deoxyribonucleotide)n+m + AMP + beta-nicotinamide D-nucleotide.</text>
        <dbReference type="EC" id="6.5.1.2"/>
    </reaction>
</comment>
<evidence type="ECO:0000256" key="9">
    <source>
        <dbReference type="ARBA" id="ARBA00023204"/>
    </source>
</evidence>
<feature type="binding site" evidence="11">
    <location>
        <position position="149"/>
    </location>
    <ligand>
        <name>NAD(+)</name>
        <dbReference type="ChEBI" id="CHEBI:57540"/>
    </ligand>
</feature>
<dbReference type="Pfam" id="PF03120">
    <property type="entry name" value="OB_DNA_ligase"/>
    <property type="match status" value="1"/>
</dbReference>
<evidence type="ECO:0000313" key="13">
    <source>
        <dbReference type="EMBL" id="CBW28170.1"/>
    </source>
</evidence>
<dbReference type="STRING" id="862908.BMS_3428"/>
<dbReference type="SUPFAM" id="SSF50249">
    <property type="entry name" value="Nucleic acid-binding proteins"/>
    <property type="match status" value="1"/>
</dbReference>
<dbReference type="PROSITE" id="PS50172">
    <property type="entry name" value="BRCT"/>
    <property type="match status" value="1"/>
</dbReference>
<evidence type="ECO:0000256" key="6">
    <source>
        <dbReference type="ARBA" id="ARBA00022833"/>
    </source>
</evidence>
<comment type="caution">
    <text evidence="11">Lacks conserved residue(s) required for the propagation of feature annotation.</text>
</comment>
<dbReference type="NCBIfam" id="NF005932">
    <property type="entry name" value="PRK07956.1"/>
    <property type="match status" value="1"/>
</dbReference>
<dbReference type="PROSITE" id="PS01055">
    <property type="entry name" value="DNA_LIGASE_N1"/>
    <property type="match status" value="1"/>
</dbReference>
<dbReference type="SMART" id="SM00292">
    <property type="entry name" value="BRCT"/>
    <property type="match status" value="1"/>
</dbReference>
<dbReference type="eggNOG" id="COG0272">
    <property type="taxonomic scope" value="Bacteria"/>
</dbReference>
<dbReference type="InterPro" id="IPR012340">
    <property type="entry name" value="NA-bd_OB-fold"/>
</dbReference>
<comment type="function">
    <text evidence="1 11">DNA ligase that catalyzes the formation of phosphodiester linkages between 5'-phosphoryl and 3'-hydroxyl groups in double-stranded DNA using NAD as a coenzyme and as the energy source for the reaction. It is essential for DNA replication and repair of damaged DNA.</text>
</comment>
<dbReference type="InterPro" id="IPR036420">
    <property type="entry name" value="BRCT_dom_sf"/>
</dbReference>
<evidence type="ECO:0000313" key="14">
    <source>
        <dbReference type="Proteomes" id="UP000008963"/>
    </source>
</evidence>
<sequence length="628" mass="70812">MSNKRIQELEKEIEHHKVLYYKGQTEIPDHEYDKLEDELRELSPDSPILKMVGSVVTAEDKVKHDEKMLSLAKTYKEDELATWMDGREAISMYKIDGMSCSLIYENGNLVLAKTRGDGTFGENITSKALWIDTIPNTIKEEKRIEVRGEIYCDEEHFFSLSDDMVALGLEKPTSQRNIVAGIISRKDHLQLSKKLTFKAFELLGDISVQTEVEKVKYLEAQGFETLEYTLHKDAKSLSKTIDEAKDFMAEGDYLIDGIVFSFNDQKWHRELGETAHHPRYKMAFKFQGESRETVIENILWQVSRNGILTPVANVKPVELSGAKISRVTLHNFGLVKQFELKQGDRIEIIRSGEVIPKFLEVVESSDEEFSYPKTCPSCDEEIEVVDIRLICRNSECPAIVKESILNYIQKIGIDDLSSKRLEELIRAKLVLKISDLYKLNMESLLTLDKVKEKLATKLLGAIEKSKTVDLVTFLSALGISGGAYNKCEKVVFAGHDSLEKVKSLTPDKLILIDGFAKKSADDFYLSLSEKFPLIEELESVGFSFEEVIKVETKVSNKKICITGSLSEKRSVIESKIRDASGIVVSSVSKNTDILVTNDQSSGSSKLKKAKDLGILIITEEELISMISS</sequence>
<dbReference type="InterPro" id="IPR004150">
    <property type="entry name" value="NAD_DNA_ligase_OB"/>
</dbReference>
<comment type="cofactor">
    <cofactor evidence="11">
        <name>Mg(2+)</name>
        <dbReference type="ChEBI" id="CHEBI:18420"/>
    </cofactor>
    <cofactor evidence="11">
        <name>Mn(2+)</name>
        <dbReference type="ChEBI" id="CHEBI:29035"/>
    </cofactor>
</comment>
<evidence type="ECO:0000256" key="10">
    <source>
        <dbReference type="ARBA" id="ARBA00034005"/>
    </source>
</evidence>
<dbReference type="Pfam" id="PF01653">
    <property type="entry name" value="DNA_ligase_aden"/>
    <property type="match status" value="1"/>
</dbReference>
<reference evidence="14" key="1">
    <citation type="journal article" date="2013" name="ISME J.">
        <title>A small predatory core genome in the divergent marine Bacteriovorax marinus SJ and the terrestrial Bdellovibrio bacteriovorus.</title>
        <authorList>
            <person name="Crossman L.C."/>
            <person name="Chen H."/>
            <person name="Cerdeno-Tarraga A.M."/>
            <person name="Brooks K."/>
            <person name="Quail M.A."/>
            <person name="Pineiro S.A."/>
            <person name="Hobley L."/>
            <person name="Sockett R.E."/>
            <person name="Bentley S.D."/>
            <person name="Parkhill J."/>
            <person name="Williams H.N."/>
            <person name="Stine O.C."/>
        </authorList>
    </citation>
    <scope>NUCLEOTIDE SEQUENCE [LARGE SCALE GENOMIC DNA]</scope>
    <source>
        <strain evidence="14">ATCC BAA-682 / DSM 15412 / SJ</strain>
    </source>
</reference>
<keyword evidence="9 11" id="KW-0234">DNA repair</keyword>
<protein>
    <recommendedName>
        <fullName evidence="11">DNA ligase</fullName>
        <ecNumber evidence="11">6.5.1.2</ecNumber>
    </recommendedName>
    <alternativeName>
        <fullName evidence="11">Polydeoxyribonucleotide synthase [NAD(+)]</fullName>
    </alternativeName>
</protein>
<feature type="binding site" evidence="11">
    <location>
        <position position="396"/>
    </location>
    <ligand>
        <name>Zn(2+)</name>
        <dbReference type="ChEBI" id="CHEBI:29105"/>
    </ligand>
</feature>
<evidence type="ECO:0000256" key="11">
    <source>
        <dbReference type="HAMAP-Rule" id="MF_01588"/>
    </source>
</evidence>
<dbReference type="Gene3D" id="3.30.470.30">
    <property type="entry name" value="DNA ligase/mRNA capping enzyme"/>
    <property type="match status" value="1"/>
</dbReference>
<feature type="binding site" evidence="11">
    <location>
        <position position="378"/>
    </location>
    <ligand>
        <name>Zn(2+)</name>
        <dbReference type="ChEBI" id="CHEBI:29105"/>
    </ligand>
</feature>
<dbReference type="InterPro" id="IPR010994">
    <property type="entry name" value="RuvA_2-like"/>
</dbReference>
<dbReference type="EMBL" id="FQ312005">
    <property type="protein sequence ID" value="CBW28170.1"/>
    <property type="molecule type" value="Genomic_DNA"/>
</dbReference>
<keyword evidence="3 11" id="KW-0235">DNA replication</keyword>
<dbReference type="Pfam" id="PF00533">
    <property type="entry name" value="BRCT"/>
    <property type="match status" value="1"/>
</dbReference>
<dbReference type="InterPro" id="IPR001357">
    <property type="entry name" value="BRCT_dom"/>
</dbReference>
<keyword evidence="11" id="KW-0464">Manganese</keyword>
<dbReference type="Proteomes" id="UP000008963">
    <property type="component" value="Chromosome"/>
</dbReference>
<dbReference type="Gene3D" id="1.10.150.20">
    <property type="entry name" value="5' to 3' exonuclease, C-terminal subdomain"/>
    <property type="match status" value="1"/>
</dbReference>
<keyword evidence="8 11" id="KW-0520">NAD</keyword>
<gene>
    <name evidence="11 13" type="primary">ligA</name>
    <name evidence="13" type="ordered locus">BMS_3428</name>
</gene>
<evidence type="ECO:0000256" key="5">
    <source>
        <dbReference type="ARBA" id="ARBA00022763"/>
    </source>
</evidence>
<feature type="binding site" evidence="11">
    <location>
        <begin position="70"/>
        <end position="71"/>
    </location>
    <ligand>
        <name>NAD(+)</name>
        <dbReference type="ChEBI" id="CHEBI:57540"/>
    </ligand>
</feature>
<feature type="binding site" evidence="11">
    <location>
        <position position="285"/>
    </location>
    <ligand>
        <name>NAD(+)</name>
        <dbReference type="ChEBI" id="CHEBI:57540"/>
    </ligand>
</feature>
<keyword evidence="5 11" id="KW-0227">DNA damage</keyword>
<dbReference type="SUPFAM" id="SSF56091">
    <property type="entry name" value="DNA ligase/mRNA capping enzyme, catalytic domain"/>
    <property type="match status" value="1"/>
</dbReference>
<evidence type="ECO:0000256" key="7">
    <source>
        <dbReference type="ARBA" id="ARBA00022842"/>
    </source>
</evidence>
<dbReference type="GO" id="GO:0046872">
    <property type="term" value="F:metal ion binding"/>
    <property type="evidence" value="ECO:0007669"/>
    <property type="project" value="UniProtKB-KW"/>
</dbReference>
<dbReference type="PIRSF" id="PIRSF001604">
    <property type="entry name" value="LigA"/>
    <property type="match status" value="1"/>
</dbReference>
<organism evidence="13 14">
    <name type="scientific">Halobacteriovorax marinus (strain ATCC BAA-682 / DSM 15412 / SJ)</name>
    <name type="common">Bacteriovorax marinus</name>
    <dbReference type="NCBI Taxonomy" id="862908"/>
    <lineage>
        <taxon>Bacteria</taxon>
        <taxon>Pseudomonadati</taxon>
        <taxon>Bdellovibrionota</taxon>
        <taxon>Bacteriovoracia</taxon>
        <taxon>Bacteriovoracales</taxon>
        <taxon>Halobacteriovoraceae</taxon>
        <taxon>Halobacteriovorax</taxon>
    </lineage>
</organism>
<dbReference type="Gene3D" id="1.10.287.610">
    <property type="entry name" value="Helix hairpin bin"/>
    <property type="match status" value="1"/>
</dbReference>
<evidence type="ECO:0000256" key="4">
    <source>
        <dbReference type="ARBA" id="ARBA00022723"/>
    </source>
</evidence>
<evidence type="ECO:0000259" key="12">
    <source>
        <dbReference type="PROSITE" id="PS50172"/>
    </source>
</evidence>
<dbReference type="GO" id="GO:0006281">
    <property type="term" value="P:DNA repair"/>
    <property type="evidence" value="ECO:0007669"/>
    <property type="project" value="UniProtKB-KW"/>
</dbReference>
<dbReference type="SUPFAM" id="SSF52113">
    <property type="entry name" value="BRCT domain"/>
    <property type="match status" value="1"/>
</dbReference>
<feature type="binding site" evidence="11">
    <location>
        <begin position="29"/>
        <end position="33"/>
    </location>
    <ligand>
        <name>NAD(+)</name>
        <dbReference type="ChEBI" id="CHEBI:57540"/>
    </ligand>
</feature>
<keyword evidence="14" id="KW-1185">Reference proteome</keyword>
<name>E1X1K2_HALMS</name>
<dbReference type="KEGG" id="bmx:BMS_3428"/>
<dbReference type="InterPro" id="IPR013840">
    <property type="entry name" value="DNAligase_N"/>
</dbReference>
<feature type="active site" description="N6-AMP-lysine intermediate" evidence="11">
    <location>
        <position position="94"/>
    </location>
</feature>
<keyword evidence="4 11" id="KW-0479">Metal-binding</keyword>
<dbReference type="SMART" id="SM00532">
    <property type="entry name" value="LIGANc"/>
    <property type="match status" value="1"/>
</dbReference>
<keyword evidence="7 11" id="KW-0460">Magnesium</keyword>
<keyword evidence="6 11" id="KW-0862">Zinc</keyword>
<dbReference type="AlphaFoldDB" id="E1X1K2"/>
<dbReference type="GO" id="GO:0003911">
    <property type="term" value="F:DNA ligase (NAD+) activity"/>
    <property type="evidence" value="ECO:0007669"/>
    <property type="project" value="UniProtKB-UniRule"/>
</dbReference>
<feature type="binding site" evidence="11">
    <location>
        <position position="391"/>
    </location>
    <ligand>
        <name>Zn(2+)</name>
        <dbReference type="ChEBI" id="CHEBI:29105"/>
    </ligand>
</feature>
<dbReference type="SUPFAM" id="SSF47781">
    <property type="entry name" value="RuvA domain 2-like"/>
    <property type="match status" value="1"/>
</dbReference>
<dbReference type="RefSeq" id="WP_014245939.1">
    <property type="nucleotide sequence ID" value="NC_016620.1"/>
</dbReference>
<dbReference type="Gene3D" id="3.40.50.10190">
    <property type="entry name" value="BRCT domain"/>
    <property type="match status" value="1"/>
</dbReference>
<dbReference type="EC" id="6.5.1.2" evidence="11"/>
<evidence type="ECO:0000256" key="2">
    <source>
        <dbReference type="ARBA" id="ARBA00022598"/>
    </source>
</evidence>
<feature type="binding site" evidence="11">
    <location>
        <position position="375"/>
    </location>
    <ligand>
        <name>Zn(2+)</name>
        <dbReference type="ChEBI" id="CHEBI:29105"/>
    </ligand>
</feature>
<dbReference type="PATRIC" id="fig|862908.3.peg.3280"/>
<dbReference type="InterPro" id="IPR018239">
    <property type="entry name" value="DNA_ligase_AS"/>
</dbReference>
<dbReference type="OrthoDB" id="5298486at2"/>